<reference evidence="2 3" key="2">
    <citation type="submission" date="2018-11" db="EMBL/GenBank/DDBJ databases">
        <authorList>
            <consortium name="Pathogen Informatics"/>
        </authorList>
    </citation>
    <scope>NUCLEOTIDE SEQUENCE [LARGE SCALE GENOMIC DNA]</scope>
    <source>
        <strain evidence="2">Dakar</strain>
        <strain evidence="3">Dakar, Senegal</strain>
    </source>
</reference>
<dbReference type="AlphaFoldDB" id="A0A183JDZ2"/>
<feature type="region of interest" description="Disordered" evidence="1">
    <location>
        <begin position="1"/>
        <end position="42"/>
    </location>
</feature>
<evidence type="ECO:0000256" key="1">
    <source>
        <dbReference type="SAM" id="MobiDB-lite"/>
    </source>
</evidence>
<keyword evidence="3" id="KW-1185">Reference proteome</keyword>
<proteinExistence type="predicted"/>
<name>A0A183JDZ2_9TREM</name>
<protein>
    <submittedName>
        <fullName evidence="4">Rna-directed dna polymerase from mobile element jockey-like</fullName>
    </submittedName>
</protein>
<sequence length="141" mass="16366">MTAEKDAREGNMEQLHDTTNKLMGKYINSQRPVKDKDGKPLTEIQGQRNRCVEHFEELLNRPAPLTPLDIEAARTDLPIDVNLPMIQEIRMVIRQMKSGKAERPHSTLAEELKSDVEATTNVLHVLFRRIWEQKQVPKDWK</sequence>
<feature type="compositionally biased region" description="Basic and acidic residues" evidence="1">
    <location>
        <begin position="1"/>
        <end position="19"/>
    </location>
</feature>
<organism evidence="4">
    <name type="scientific">Schistosoma curassoni</name>
    <dbReference type="NCBI Taxonomy" id="6186"/>
    <lineage>
        <taxon>Eukaryota</taxon>
        <taxon>Metazoa</taxon>
        <taxon>Spiralia</taxon>
        <taxon>Lophotrochozoa</taxon>
        <taxon>Platyhelminthes</taxon>
        <taxon>Trematoda</taxon>
        <taxon>Digenea</taxon>
        <taxon>Strigeidida</taxon>
        <taxon>Schistosomatoidea</taxon>
        <taxon>Schistosomatidae</taxon>
        <taxon>Schistosoma</taxon>
    </lineage>
</organism>
<gene>
    <name evidence="2" type="ORF">SCUD_LOCUS905</name>
</gene>
<evidence type="ECO:0000313" key="4">
    <source>
        <dbReference type="WBParaSite" id="SCUD_0000090401-mRNA-1"/>
    </source>
</evidence>
<dbReference type="WBParaSite" id="SCUD_0000090401-mRNA-1">
    <property type="protein sequence ID" value="SCUD_0000090401-mRNA-1"/>
    <property type="gene ID" value="SCUD_0000090401"/>
</dbReference>
<dbReference type="Proteomes" id="UP000279833">
    <property type="component" value="Unassembled WGS sequence"/>
</dbReference>
<evidence type="ECO:0000313" key="2">
    <source>
        <dbReference type="EMBL" id="VDO64470.1"/>
    </source>
</evidence>
<reference evidence="4" key="1">
    <citation type="submission" date="2016-06" db="UniProtKB">
        <authorList>
            <consortium name="WormBaseParasite"/>
        </authorList>
    </citation>
    <scope>IDENTIFICATION</scope>
</reference>
<dbReference type="EMBL" id="UZAK01000674">
    <property type="protein sequence ID" value="VDO64470.1"/>
    <property type="molecule type" value="Genomic_DNA"/>
</dbReference>
<accession>A0A183JDZ2</accession>
<evidence type="ECO:0000313" key="3">
    <source>
        <dbReference type="Proteomes" id="UP000279833"/>
    </source>
</evidence>